<dbReference type="EMBL" id="BAAAHQ010000022">
    <property type="protein sequence ID" value="GAA0934743.1"/>
    <property type="molecule type" value="Genomic_DNA"/>
</dbReference>
<feature type="signal peptide" evidence="1">
    <location>
        <begin position="1"/>
        <end position="26"/>
    </location>
</feature>
<dbReference type="SUPFAM" id="SSF63825">
    <property type="entry name" value="YWTD domain"/>
    <property type="match status" value="1"/>
</dbReference>
<feature type="domain" description="P68 RBP/TagC-like beta-propeller" evidence="2">
    <location>
        <begin position="57"/>
        <end position="309"/>
    </location>
</feature>
<dbReference type="InterPro" id="IPR006311">
    <property type="entry name" value="TAT_signal"/>
</dbReference>
<accession>A0ABP4ACR1</accession>
<organism evidence="3 4">
    <name type="scientific">Nonomuraea longicatena</name>
    <dbReference type="NCBI Taxonomy" id="83682"/>
    <lineage>
        <taxon>Bacteria</taxon>
        <taxon>Bacillati</taxon>
        <taxon>Actinomycetota</taxon>
        <taxon>Actinomycetes</taxon>
        <taxon>Streptosporangiales</taxon>
        <taxon>Streptosporangiaceae</taxon>
        <taxon>Nonomuraea</taxon>
    </lineage>
</organism>
<reference evidence="4" key="1">
    <citation type="journal article" date="2019" name="Int. J. Syst. Evol. Microbiol.">
        <title>The Global Catalogue of Microorganisms (GCM) 10K type strain sequencing project: providing services to taxonomists for standard genome sequencing and annotation.</title>
        <authorList>
            <consortium name="The Broad Institute Genomics Platform"/>
            <consortium name="The Broad Institute Genome Sequencing Center for Infectious Disease"/>
            <person name="Wu L."/>
            <person name="Ma J."/>
        </authorList>
    </citation>
    <scope>NUCLEOTIDE SEQUENCE [LARGE SCALE GENOMIC DNA]</scope>
    <source>
        <strain evidence="4">JCM 11136</strain>
    </source>
</reference>
<dbReference type="Pfam" id="PF21311">
    <property type="entry name" value="Phage_RBD_prop"/>
    <property type="match status" value="1"/>
</dbReference>
<name>A0ABP4ACR1_9ACTN</name>
<keyword evidence="1" id="KW-0732">Signal</keyword>
<evidence type="ECO:0000259" key="2">
    <source>
        <dbReference type="Pfam" id="PF21311"/>
    </source>
</evidence>
<feature type="chain" id="PRO_5047358172" description="P68 RBP/TagC-like beta-propeller domain-containing protein" evidence="1">
    <location>
        <begin position="27"/>
        <end position="316"/>
    </location>
</feature>
<dbReference type="RefSeq" id="WP_343951652.1">
    <property type="nucleotide sequence ID" value="NZ_BAAAHQ010000022.1"/>
</dbReference>
<evidence type="ECO:0000313" key="3">
    <source>
        <dbReference type="EMBL" id="GAA0934743.1"/>
    </source>
</evidence>
<proteinExistence type="predicted"/>
<evidence type="ECO:0000313" key="4">
    <source>
        <dbReference type="Proteomes" id="UP001501578"/>
    </source>
</evidence>
<protein>
    <recommendedName>
        <fullName evidence="2">P68 RBP/TagC-like beta-propeller domain-containing protein</fullName>
    </recommendedName>
</protein>
<evidence type="ECO:0000256" key="1">
    <source>
        <dbReference type="SAM" id="SignalP"/>
    </source>
</evidence>
<comment type="caution">
    <text evidence="3">The sequence shown here is derived from an EMBL/GenBank/DDBJ whole genome shotgun (WGS) entry which is preliminary data.</text>
</comment>
<dbReference type="PROSITE" id="PS51318">
    <property type="entry name" value="TAT"/>
    <property type="match status" value="1"/>
</dbReference>
<gene>
    <name evidence="3" type="ORF">GCM10009560_42260</name>
</gene>
<keyword evidence="4" id="KW-1185">Reference proteome</keyword>
<sequence length="316" mass="34870">MSETMSRRGLLKIGAGVAAASVPALAGEPSWAGEGRFNLASPSYSILWKNPLHDPTVMQSFAFDDVNGHIYAAQVQRGSDTRANGHLTVTKMSRTGTELAHMTLRSFGHGVSIAVEPVGGRVFLWTEVDAVRSPDDYAWGRKIARFPFQPGRQLDKDQVANKYELPNATSTTPSIDPTTKRLGIRHRVGGRLRYTVYDLERFKAGNRKPIYDFGFERPGSNPQGWTICGDFLYTLEGHAYGAANRKPGNTYITCVDMRTARQVHRSFSQAGSSLDYREPEGMAIQVVGGRPRLCFGFASGTADARRASIWYKSARM</sequence>
<dbReference type="Proteomes" id="UP001501578">
    <property type="component" value="Unassembled WGS sequence"/>
</dbReference>
<dbReference type="InterPro" id="IPR048799">
    <property type="entry name" value="P68_RBP_TagC-like_beta-prop"/>
</dbReference>